<dbReference type="SMART" id="SM00448">
    <property type="entry name" value="REC"/>
    <property type="match status" value="1"/>
</dbReference>
<dbReference type="InterPro" id="IPR016032">
    <property type="entry name" value="Sig_transdc_resp-reg_C-effctor"/>
</dbReference>
<dbReference type="InterPro" id="IPR001867">
    <property type="entry name" value="OmpR/PhoB-type_DNA-bd"/>
</dbReference>
<evidence type="ECO:0000256" key="1">
    <source>
        <dbReference type="ARBA" id="ARBA00018672"/>
    </source>
</evidence>
<dbReference type="GO" id="GO:0006355">
    <property type="term" value="P:regulation of DNA-templated transcription"/>
    <property type="evidence" value="ECO:0007669"/>
    <property type="project" value="InterPro"/>
</dbReference>
<proteinExistence type="predicted"/>
<evidence type="ECO:0000256" key="9">
    <source>
        <dbReference type="PROSITE-ProRule" id="PRU01091"/>
    </source>
</evidence>
<evidence type="ECO:0000256" key="6">
    <source>
        <dbReference type="ARBA" id="ARBA00023163"/>
    </source>
</evidence>
<dbReference type="PANTHER" id="PTHR48111:SF40">
    <property type="entry name" value="PHOSPHATE REGULON TRANSCRIPTIONAL REGULATORY PROTEIN PHOB"/>
    <property type="match status" value="1"/>
</dbReference>
<dbReference type="Pfam" id="PF00072">
    <property type="entry name" value="Response_reg"/>
    <property type="match status" value="1"/>
</dbReference>
<dbReference type="PROSITE" id="PS51755">
    <property type="entry name" value="OMPR_PHOB"/>
    <property type="match status" value="1"/>
</dbReference>
<feature type="DNA-binding region" description="OmpR/PhoB-type" evidence="9">
    <location>
        <begin position="131"/>
        <end position="230"/>
    </location>
</feature>
<comment type="caution">
    <text evidence="12">The sequence shown here is derived from an EMBL/GenBank/DDBJ whole genome shotgun (WGS) entry which is preliminary data.</text>
</comment>
<evidence type="ECO:0000256" key="5">
    <source>
        <dbReference type="ARBA" id="ARBA00023125"/>
    </source>
</evidence>
<dbReference type="OrthoDB" id="9790442at2"/>
<feature type="domain" description="OmpR/PhoB-type" evidence="11">
    <location>
        <begin position="131"/>
        <end position="230"/>
    </location>
</feature>
<reference evidence="12 13" key="1">
    <citation type="submission" date="2015-12" db="EMBL/GenBank/DDBJ databases">
        <title>Draft Genome Sequence of Desulfitobacterium hafniense Strain DH, a Sulfate-reducing Bacterium Isolated from Paddy Soils.</title>
        <authorList>
            <person name="Bao P."/>
            <person name="Zhang X."/>
            <person name="Li G."/>
        </authorList>
    </citation>
    <scope>NUCLEOTIDE SEQUENCE [LARGE SCALE GENOMIC DNA]</scope>
    <source>
        <strain evidence="12 13">DH</strain>
    </source>
</reference>
<dbReference type="Proteomes" id="UP000054623">
    <property type="component" value="Unassembled WGS sequence"/>
</dbReference>
<keyword evidence="3" id="KW-0902">Two-component regulatory system</keyword>
<dbReference type="CDD" id="cd00383">
    <property type="entry name" value="trans_reg_C"/>
    <property type="match status" value="1"/>
</dbReference>
<dbReference type="SUPFAM" id="SSF52172">
    <property type="entry name" value="CheY-like"/>
    <property type="match status" value="1"/>
</dbReference>
<dbReference type="FunFam" id="3.40.50.2300:FF:000001">
    <property type="entry name" value="DNA-binding response regulator PhoB"/>
    <property type="match status" value="1"/>
</dbReference>
<dbReference type="GO" id="GO:0005829">
    <property type="term" value="C:cytosol"/>
    <property type="evidence" value="ECO:0007669"/>
    <property type="project" value="TreeGrafter"/>
</dbReference>
<dbReference type="EMBL" id="LOCK01000001">
    <property type="protein sequence ID" value="KTE93649.1"/>
    <property type="molecule type" value="Genomic_DNA"/>
</dbReference>
<dbReference type="GO" id="GO:0032993">
    <property type="term" value="C:protein-DNA complex"/>
    <property type="evidence" value="ECO:0007669"/>
    <property type="project" value="TreeGrafter"/>
</dbReference>
<organism evidence="12 13">
    <name type="scientific">Desulfitobacterium hafniense</name>
    <name type="common">Desulfitobacterium frappieri</name>
    <dbReference type="NCBI Taxonomy" id="49338"/>
    <lineage>
        <taxon>Bacteria</taxon>
        <taxon>Bacillati</taxon>
        <taxon>Bacillota</taxon>
        <taxon>Clostridia</taxon>
        <taxon>Eubacteriales</taxon>
        <taxon>Desulfitobacteriaceae</taxon>
        <taxon>Desulfitobacterium</taxon>
    </lineage>
</organism>
<dbReference type="PANTHER" id="PTHR48111">
    <property type="entry name" value="REGULATOR OF RPOS"/>
    <property type="match status" value="1"/>
</dbReference>
<dbReference type="Gene3D" id="1.10.10.10">
    <property type="entry name" value="Winged helix-like DNA-binding domain superfamily/Winged helix DNA-binding domain"/>
    <property type="match status" value="1"/>
</dbReference>
<sequence length="232" mass="26168">MKIMLADDEESIRIVVEHIVTEDGYDFCYAADGAEALSVFEAENPDLVILDVMMPKLNGFDVCTQLRKKGSNVPIIILSAKGDIVDKSVGFKAGADDYLVKPFSTLELSLRIEALLRRREHQTGGAGEAEKESIKLGDLEILFKRYEARLKGKRVELTPKEFKILAYMAGHPGEVFTREQLLTYVWGEDYVGELTGIAVFIRKIREKIEEDPSKPKYLQTVWGVGYKFGEKE</sequence>
<dbReference type="GO" id="GO:0000156">
    <property type="term" value="F:phosphorelay response regulator activity"/>
    <property type="evidence" value="ECO:0007669"/>
    <property type="project" value="TreeGrafter"/>
</dbReference>
<evidence type="ECO:0000256" key="8">
    <source>
        <dbReference type="PROSITE-ProRule" id="PRU00169"/>
    </source>
</evidence>
<evidence type="ECO:0000313" key="12">
    <source>
        <dbReference type="EMBL" id="KTE93649.1"/>
    </source>
</evidence>
<keyword evidence="4" id="KW-0805">Transcription regulation</keyword>
<dbReference type="InterPro" id="IPR036388">
    <property type="entry name" value="WH-like_DNA-bd_sf"/>
</dbReference>
<protein>
    <recommendedName>
        <fullName evidence="1">Stage 0 sporulation protein A homolog</fullName>
    </recommendedName>
</protein>
<comment type="function">
    <text evidence="7">May play the central regulatory role in sporulation. It may be an element of the effector pathway responsible for the activation of sporulation genes in response to nutritional stress. Spo0A may act in concert with spo0H (a sigma factor) to control the expression of some genes that are critical to the sporulation process.</text>
</comment>
<keyword evidence="5 9" id="KW-0238">DNA-binding</keyword>
<feature type="domain" description="Response regulatory" evidence="10">
    <location>
        <begin position="2"/>
        <end position="116"/>
    </location>
</feature>
<dbReference type="FunFam" id="1.10.10.10:FF:000018">
    <property type="entry name" value="DNA-binding response regulator ResD"/>
    <property type="match status" value="1"/>
</dbReference>
<evidence type="ECO:0000259" key="10">
    <source>
        <dbReference type="PROSITE" id="PS50110"/>
    </source>
</evidence>
<dbReference type="InterPro" id="IPR039420">
    <property type="entry name" value="WalR-like"/>
</dbReference>
<dbReference type="Gene3D" id="6.10.250.690">
    <property type="match status" value="1"/>
</dbReference>
<name>A0A0W1JPH1_DESHA</name>
<dbReference type="GO" id="GO:0000976">
    <property type="term" value="F:transcription cis-regulatory region binding"/>
    <property type="evidence" value="ECO:0007669"/>
    <property type="project" value="TreeGrafter"/>
</dbReference>
<dbReference type="SUPFAM" id="SSF46894">
    <property type="entry name" value="C-terminal effector domain of the bipartite response regulators"/>
    <property type="match status" value="1"/>
</dbReference>
<dbReference type="InterPro" id="IPR011006">
    <property type="entry name" value="CheY-like_superfamily"/>
</dbReference>
<evidence type="ECO:0000256" key="4">
    <source>
        <dbReference type="ARBA" id="ARBA00023015"/>
    </source>
</evidence>
<evidence type="ECO:0000256" key="7">
    <source>
        <dbReference type="ARBA" id="ARBA00024867"/>
    </source>
</evidence>
<feature type="modified residue" description="4-aspartylphosphate" evidence="8">
    <location>
        <position position="51"/>
    </location>
</feature>
<keyword evidence="2 8" id="KW-0597">Phosphoprotein</keyword>
<evidence type="ECO:0000259" key="11">
    <source>
        <dbReference type="PROSITE" id="PS51755"/>
    </source>
</evidence>
<dbReference type="Gene3D" id="3.40.50.2300">
    <property type="match status" value="1"/>
</dbReference>
<dbReference type="AlphaFoldDB" id="A0A0W1JPH1"/>
<keyword evidence="6" id="KW-0804">Transcription</keyword>
<evidence type="ECO:0000256" key="3">
    <source>
        <dbReference type="ARBA" id="ARBA00023012"/>
    </source>
</evidence>
<evidence type="ECO:0000256" key="2">
    <source>
        <dbReference type="ARBA" id="ARBA00022553"/>
    </source>
</evidence>
<dbReference type="SMART" id="SM00862">
    <property type="entry name" value="Trans_reg_C"/>
    <property type="match status" value="1"/>
</dbReference>
<dbReference type="PROSITE" id="PS50110">
    <property type="entry name" value="RESPONSE_REGULATORY"/>
    <property type="match status" value="1"/>
</dbReference>
<evidence type="ECO:0000313" key="13">
    <source>
        <dbReference type="Proteomes" id="UP000054623"/>
    </source>
</evidence>
<dbReference type="RefSeq" id="WP_011462154.1">
    <property type="nucleotide sequence ID" value="NZ_LOCK01000001.1"/>
</dbReference>
<dbReference type="InterPro" id="IPR001789">
    <property type="entry name" value="Sig_transdc_resp-reg_receiver"/>
</dbReference>
<gene>
    <name evidence="12" type="ORF">AT727_01450</name>
</gene>
<dbReference type="Pfam" id="PF00486">
    <property type="entry name" value="Trans_reg_C"/>
    <property type="match status" value="1"/>
</dbReference>
<dbReference type="CDD" id="cd17574">
    <property type="entry name" value="REC_OmpR"/>
    <property type="match status" value="1"/>
</dbReference>
<accession>A0A0W1JPH1</accession>